<reference evidence="4" key="2">
    <citation type="submission" date="2012-11" db="EMBL/GenBank/DDBJ databases">
        <authorList>
            <person name="Kuo A."/>
            <person name="Curtis B.A."/>
            <person name="Tanifuji G."/>
            <person name="Burki F."/>
            <person name="Gruber A."/>
            <person name="Irimia M."/>
            <person name="Maruyama S."/>
            <person name="Arias M.C."/>
            <person name="Ball S.G."/>
            <person name="Gile G.H."/>
            <person name="Hirakawa Y."/>
            <person name="Hopkins J.F."/>
            <person name="Rensing S.A."/>
            <person name="Schmutz J."/>
            <person name="Symeonidi A."/>
            <person name="Elias M."/>
            <person name="Eveleigh R.J."/>
            <person name="Herman E.K."/>
            <person name="Klute M.J."/>
            <person name="Nakayama T."/>
            <person name="Obornik M."/>
            <person name="Reyes-Prieto A."/>
            <person name="Armbrust E.V."/>
            <person name="Aves S.J."/>
            <person name="Beiko R.G."/>
            <person name="Coutinho P."/>
            <person name="Dacks J.B."/>
            <person name="Durnford D.G."/>
            <person name="Fast N.M."/>
            <person name="Green B.R."/>
            <person name="Grisdale C."/>
            <person name="Hempe F."/>
            <person name="Henrissat B."/>
            <person name="Hoppner M.P."/>
            <person name="Ishida K.-I."/>
            <person name="Kim E."/>
            <person name="Koreny L."/>
            <person name="Kroth P.G."/>
            <person name="Liu Y."/>
            <person name="Malik S.-B."/>
            <person name="Maier U.G."/>
            <person name="McRose D."/>
            <person name="Mock T."/>
            <person name="Neilson J.A."/>
            <person name="Onodera N.T."/>
            <person name="Poole A.M."/>
            <person name="Pritham E.J."/>
            <person name="Richards T.A."/>
            <person name="Rocap G."/>
            <person name="Roy S.W."/>
            <person name="Sarai C."/>
            <person name="Schaack S."/>
            <person name="Shirato S."/>
            <person name="Slamovits C.H."/>
            <person name="Spencer D.F."/>
            <person name="Suzuki S."/>
            <person name="Worden A.Z."/>
            <person name="Zauner S."/>
            <person name="Barry K."/>
            <person name="Bell C."/>
            <person name="Bharti A.K."/>
            <person name="Crow J.A."/>
            <person name="Grimwood J."/>
            <person name="Kramer R."/>
            <person name="Lindquist E."/>
            <person name="Lucas S."/>
            <person name="Salamov A."/>
            <person name="McFadden G.I."/>
            <person name="Lane C.E."/>
            <person name="Keeling P.J."/>
            <person name="Gray M.W."/>
            <person name="Grigoriev I.V."/>
            <person name="Archibald J.M."/>
        </authorList>
    </citation>
    <scope>NUCLEOTIDE SEQUENCE</scope>
    <source>
        <strain evidence="4">CCMP2712</strain>
    </source>
</reference>
<dbReference type="PaxDb" id="55529-EKX45683"/>
<protein>
    <submittedName>
        <fullName evidence="2 3">Uncharacterized protein</fullName>
    </submittedName>
</protein>
<proteinExistence type="predicted"/>
<dbReference type="AlphaFoldDB" id="L1JAW7"/>
<evidence type="ECO:0000313" key="2">
    <source>
        <dbReference type="EMBL" id="EKX45683.1"/>
    </source>
</evidence>
<dbReference type="RefSeq" id="XP_005832663.1">
    <property type="nucleotide sequence ID" value="XM_005832606.1"/>
</dbReference>
<evidence type="ECO:0000256" key="1">
    <source>
        <dbReference type="SAM" id="MobiDB-lite"/>
    </source>
</evidence>
<dbReference type="KEGG" id="gtt:GUITHDRAFT_138886"/>
<reference evidence="2 4" key="1">
    <citation type="journal article" date="2012" name="Nature">
        <title>Algal genomes reveal evolutionary mosaicism and the fate of nucleomorphs.</title>
        <authorList>
            <consortium name="DOE Joint Genome Institute"/>
            <person name="Curtis B.A."/>
            <person name="Tanifuji G."/>
            <person name="Burki F."/>
            <person name="Gruber A."/>
            <person name="Irimia M."/>
            <person name="Maruyama S."/>
            <person name="Arias M.C."/>
            <person name="Ball S.G."/>
            <person name="Gile G.H."/>
            <person name="Hirakawa Y."/>
            <person name="Hopkins J.F."/>
            <person name="Kuo A."/>
            <person name="Rensing S.A."/>
            <person name="Schmutz J."/>
            <person name="Symeonidi A."/>
            <person name="Elias M."/>
            <person name="Eveleigh R.J."/>
            <person name="Herman E.K."/>
            <person name="Klute M.J."/>
            <person name="Nakayama T."/>
            <person name="Obornik M."/>
            <person name="Reyes-Prieto A."/>
            <person name="Armbrust E.V."/>
            <person name="Aves S.J."/>
            <person name="Beiko R.G."/>
            <person name="Coutinho P."/>
            <person name="Dacks J.B."/>
            <person name="Durnford D.G."/>
            <person name="Fast N.M."/>
            <person name="Green B.R."/>
            <person name="Grisdale C.J."/>
            <person name="Hempel F."/>
            <person name="Henrissat B."/>
            <person name="Hoppner M.P."/>
            <person name="Ishida K."/>
            <person name="Kim E."/>
            <person name="Koreny L."/>
            <person name="Kroth P.G."/>
            <person name="Liu Y."/>
            <person name="Malik S.B."/>
            <person name="Maier U.G."/>
            <person name="McRose D."/>
            <person name="Mock T."/>
            <person name="Neilson J.A."/>
            <person name="Onodera N.T."/>
            <person name="Poole A.M."/>
            <person name="Pritham E.J."/>
            <person name="Richards T.A."/>
            <person name="Rocap G."/>
            <person name="Roy S.W."/>
            <person name="Sarai C."/>
            <person name="Schaack S."/>
            <person name="Shirato S."/>
            <person name="Slamovits C.H."/>
            <person name="Spencer D.F."/>
            <person name="Suzuki S."/>
            <person name="Worden A.Z."/>
            <person name="Zauner S."/>
            <person name="Barry K."/>
            <person name="Bell C."/>
            <person name="Bharti A.K."/>
            <person name="Crow J.A."/>
            <person name="Grimwood J."/>
            <person name="Kramer R."/>
            <person name="Lindquist E."/>
            <person name="Lucas S."/>
            <person name="Salamov A."/>
            <person name="McFadden G.I."/>
            <person name="Lane C.E."/>
            <person name="Keeling P.J."/>
            <person name="Gray M.W."/>
            <person name="Grigoriev I.V."/>
            <person name="Archibald J.M."/>
        </authorList>
    </citation>
    <scope>NUCLEOTIDE SEQUENCE</scope>
    <source>
        <strain evidence="2 4">CCMP2712</strain>
    </source>
</reference>
<dbReference type="EMBL" id="JH992998">
    <property type="protein sequence ID" value="EKX45683.1"/>
    <property type="molecule type" value="Genomic_DNA"/>
</dbReference>
<evidence type="ECO:0000313" key="3">
    <source>
        <dbReference type="EnsemblProtists" id="EKX45683"/>
    </source>
</evidence>
<name>L1JAW7_GUITC</name>
<dbReference type="EnsemblProtists" id="EKX45683">
    <property type="protein sequence ID" value="EKX45683"/>
    <property type="gene ID" value="GUITHDRAFT_138886"/>
</dbReference>
<feature type="region of interest" description="Disordered" evidence="1">
    <location>
        <begin position="1"/>
        <end position="28"/>
    </location>
</feature>
<dbReference type="HOGENOM" id="CLU_2113627_0_0_1"/>
<accession>L1JAW7</accession>
<gene>
    <name evidence="2" type="ORF">GUITHDRAFT_138886</name>
</gene>
<sequence>MAQGPSSFFPGMEGARTTPPVSHEEERARDGIDAVLDDLVSSGIAPVDIEEYLKGLSVEDGLGSWCPPEHSMSVYGGAAVTGRDGELFESVEMLWECREEMEWEGWNKCVYLDEL</sequence>
<organism evidence="2">
    <name type="scientific">Guillardia theta (strain CCMP2712)</name>
    <name type="common">Cryptophyte</name>
    <dbReference type="NCBI Taxonomy" id="905079"/>
    <lineage>
        <taxon>Eukaryota</taxon>
        <taxon>Cryptophyceae</taxon>
        <taxon>Pyrenomonadales</taxon>
        <taxon>Geminigeraceae</taxon>
        <taxon>Guillardia</taxon>
    </lineage>
</organism>
<dbReference type="GeneID" id="17302217"/>
<reference evidence="3" key="3">
    <citation type="submission" date="2016-03" db="UniProtKB">
        <authorList>
            <consortium name="EnsemblProtists"/>
        </authorList>
    </citation>
    <scope>IDENTIFICATION</scope>
</reference>
<keyword evidence="4" id="KW-1185">Reference proteome</keyword>
<dbReference type="Proteomes" id="UP000011087">
    <property type="component" value="Unassembled WGS sequence"/>
</dbReference>
<evidence type="ECO:0000313" key="4">
    <source>
        <dbReference type="Proteomes" id="UP000011087"/>
    </source>
</evidence>